<protein>
    <submittedName>
        <fullName evidence="3">Helix-turn-helix domain-containing protein</fullName>
    </submittedName>
</protein>
<dbReference type="Pfam" id="PF13556">
    <property type="entry name" value="HTH_30"/>
    <property type="match status" value="1"/>
</dbReference>
<keyword evidence="4" id="KW-1185">Reference proteome</keyword>
<accession>A0ABU6FJW2</accession>
<evidence type="ECO:0000313" key="3">
    <source>
        <dbReference type="EMBL" id="MEB8344238.1"/>
    </source>
</evidence>
<dbReference type="PANTHER" id="PTHR33744:SF17">
    <property type="entry name" value="CONSERVED PROTEIN"/>
    <property type="match status" value="1"/>
</dbReference>
<dbReference type="EMBL" id="JAOZYC010000210">
    <property type="protein sequence ID" value="MEB8344238.1"/>
    <property type="molecule type" value="Genomic_DNA"/>
</dbReference>
<dbReference type="InterPro" id="IPR051448">
    <property type="entry name" value="CdaR-like_regulators"/>
</dbReference>
<feature type="region of interest" description="Disordered" evidence="1">
    <location>
        <begin position="1"/>
        <end position="23"/>
    </location>
</feature>
<organism evidence="3 4">
    <name type="scientific">Streptomyces endophyticus</name>
    <dbReference type="NCBI Taxonomy" id="714166"/>
    <lineage>
        <taxon>Bacteria</taxon>
        <taxon>Bacillati</taxon>
        <taxon>Actinomycetota</taxon>
        <taxon>Actinomycetes</taxon>
        <taxon>Kitasatosporales</taxon>
        <taxon>Streptomycetaceae</taxon>
        <taxon>Streptomyces</taxon>
    </lineage>
</organism>
<dbReference type="Proteomes" id="UP001354931">
    <property type="component" value="Unassembled WGS sequence"/>
</dbReference>
<dbReference type="Gene3D" id="1.10.10.2840">
    <property type="entry name" value="PucR C-terminal helix-turn-helix domain"/>
    <property type="match status" value="1"/>
</dbReference>
<dbReference type="InterPro" id="IPR042070">
    <property type="entry name" value="PucR_C-HTH_sf"/>
</dbReference>
<feature type="domain" description="PucR C-terminal helix-turn-helix" evidence="2">
    <location>
        <begin position="516"/>
        <end position="571"/>
    </location>
</feature>
<evidence type="ECO:0000256" key="1">
    <source>
        <dbReference type="SAM" id="MobiDB-lite"/>
    </source>
</evidence>
<proteinExistence type="predicted"/>
<comment type="caution">
    <text evidence="3">The sequence shown here is derived from an EMBL/GenBank/DDBJ whole genome shotgun (WGS) entry which is preliminary data.</text>
</comment>
<name>A0ABU6FJW2_9ACTN</name>
<sequence length="579" mass="59445">MEFSASGRPQPQPQSESSVPGGGPTLAQVVGVVGRDVVQVVRAPCGTDVAVGGVGVFDAGESLQERGRVLIAVGVDTSDPAAAEVLRAADRAGAAALVVRRGAEGVSPLLSEVADGVSTALLARAPWVDWGELIGLLRAALAAGGARVPEPGVDVGLGDLPALASALAALVGGAITIEDPESNVLAYSPTADTADPLRRLTILGRRVPRWRVAELAESGILAALWAGDVVHRPADGRFPERLAIAVRAGEEVLGSLWAAADGEPLPEGARDALRQAATIAVPHLLHHRLRSRSAEGRRRHAVRALFEERSPDVGAAAAALGVDPGQPCAVLAAVVVGPGASEVRERALRAAVLRVAAHGGSAFAYRVEGGLPQGREAAPRVPLSGLRPGPRSSIAGGAECGDRFDVLLTDPRPDAAERLARDLATVLRGAGARPLVAVGPVVGALKDAVDSRAGAAEVLRVLRERGGPEVAGADDVRFALDALRVSDAVAAQVPSAGDAVAALLAHDERHGTDLPRTVAAHLAFFGDAGATARYLGIHANTLRYRLRRARELGGFDLGDPDVRLVVELGLRRAGLIPLP</sequence>
<dbReference type="InterPro" id="IPR025736">
    <property type="entry name" value="PucR_C-HTH_dom"/>
</dbReference>
<dbReference type="PANTHER" id="PTHR33744">
    <property type="entry name" value="CARBOHYDRATE DIACID REGULATOR"/>
    <property type="match status" value="1"/>
</dbReference>
<dbReference type="RefSeq" id="WP_326024089.1">
    <property type="nucleotide sequence ID" value="NZ_JAOZYC010000210.1"/>
</dbReference>
<reference evidence="3 4" key="1">
    <citation type="submission" date="2022-10" db="EMBL/GenBank/DDBJ databases">
        <authorList>
            <person name="Xie J."/>
            <person name="Shen N."/>
        </authorList>
    </citation>
    <scope>NUCLEOTIDE SEQUENCE [LARGE SCALE GENOMIC DNA]</scope>
    <source>
        <strain evidence="3 4">YIM65594</strain>
    </source>
</reference>
<evidence type="ECO:0000313" key="4">
    <source>
        <dbReference type="Proteomes" id="UP001354931"/>
    </source>
</evidence>
<evidence type="ECO:0000259" key="2">
    <source>
        <dbReference type="Pfam" id="PF13556"/>
    </source>
</evidence>
<gene>
    <name evidence="3" type="ORF">OKJ99_42860</name>
</gene>
<feature type="compositionally biased region" description="Low complexity" evidence="1">
    <location>
        <begin position="1"/>
        <end position="19"/>
    </location>
</feature>